<name>A0A239PFN1_9ACTN</name>
<gene>
    <name evidence="2" type="ORF">SAMN05421812_1278</name>
</gene>
<proteinExistence type="predicted"/>
<evidence type="ECO:0000313" key="2">
    <source>
        <dbReference type="EMBL" id="SNT65800.1"/>
    </source>
</evidence>
<keyword evidence="3" id="KW-1185">Reference proteome</keyword>
<dbReference type="Proteomes" id="UP000198362">
    <property type="component" value="Unassembled WGS sequence"/>
</dbReference>
<organism evidence="2 3">
    <name type="scientific">Asanoa hainanensis</name>
    <dbReference type="NCBI Taxonomy" id="560556"/>
    <lineage>
        <taxon>Bacteria</taxon>
        <taxon>Bacillati</taxon>
        <taxon>Actinomycetota</taxon>
        <taxon>Actinomycetes</taxon>
        <taxon>Micromonosporales</taxon>
        <taxon>Micromonosporaceae</taxon>
        <taxon>Asanoa</taxon>
    </lineage>
</organism>
<feature type="region of interest" description="Disordered" evidence="1">
    <location>
        <begin position="1"/>
        <end position="73"/>
    </location>
</feature>
<reference evidence="2 3" key="1">
    <citation type="submission" date="2017-06" db="EMBL/GenBank/DDBJ databases">
        <authorList>
            <person name="Kim H.J."/>
            <person name="Triplett B.A."/>
        </authorList>
    </citation>
    <scope>NUCLEOTIDE SEQUENCE [LARGE SCALE GENOMIC DNA]</scope>
    <source>
        <strain evidence="2 3">CGMCC 4.5593</strain>
    </source>
</reference>
<evidence type="ECO:0000256" key="1">
    <source>
        <dbReference type="SAM" id="MobiDB-lite"/>
    </source>
</evidence>
<dbReference type="EMBL" id="FZPH01000027">
    <property type="protein sequence ID" value="SNT65800.1"/>
    <property type="molecule type" value="Genomic_DNA"/>
</dbReference>
<protein>
    <submittedName>
        <fullName evidence="2">Uncharacterized protein</fullName>
    </submittedName>
</protein>
<sequence>MTDLDHPRRVIRPAVTSPRSPHVFARDHMRKHVGTSHNPRPAGSNAERHARSRSTRHVPADTAWHAAEPGGGRRDHALSAVLAIASADLAGAEIPVSYFDDPDPPPRRSHLPTSQVPEYQCRISMVPTHRQDGGSTSKSEVGSVAAASTPDRLLRQRNCRWALAVAGPARRVPRLAVIGCARSGKSGAWRVIGCVWSGRHAVRRPDQAHPIMRSRRRDLDKPHTIMTQVVPDSIRACCGRPEPREAVIGTVRRPRRGPRR</sequence>
<dbReference type="AlphaFoldDB" id="A0A239PFN1"/>
<evidence type="ECO:0000313" key="3">
    <source>
        <dbReference type="Proteomes" id="UP000198362"/>
    </source>
</evidence>
<feature type="region of interest" description="Disordered" evidence="1">
    <location>
        <begin position="96"/>
        <end position="149"/>
    </location>
</feature>
<accession>A0A239PFN1</accession>